<dbReference type="EMBL" id="BOMG01000073">
    <property type="protein sequence ID" value="GID57530.1"/>
    <property type="molecule type" value="Genomic_DNA"/>
</dbReference>
<dbReference type="Gene3D" id="1.20.1740.10">
    <property type="entry name" value="Amino acid/polyamine transporter I"/>
    <property type="match status" value="1"/>
</dbReference>
<feature type="transmembrane region" description="Helical" evidence="6">
    <location>
        <begin position="412"/>
        <end position="433"/>
    </location>
</feature>
<feature type="compositionally biased region" description="Basic and acidic residues" evidence="5">
    <location>
        <begin position="504"/>
        <end position="563"/>
    </location>
</feature>
<gene>
    <name evidence="8" type="ORF">Aco03nite_059340</name>
</gene>
<evidence type="ECO:0000259" key="7">
    <source>
        <dbReference type="Pfam" id="PF00324"/>
    </source>
</evidence>
<dbReference type="InterPro" id="IPR050367">
    <property type="entry name" value="APC_superfamily"/>
</dbReference>
<dbReference type="InterPro" id="IPR004841">
    <property type="entry name" value="AA-permease/SLC12A_dom"/>
</dbReference>
<name>A0ABQ3XGA3_9ACTN</name>
<evidence type="ECO:0000313" key="9">
    <source>
        <dbReference type="Proteomes" id="UP000612282"/>
    </source>
</evidence>
<feature type="transmembrane region" description="Helical" evidence="6">
    <location>
        <begin position="301"/>
        <end position="323"/>
    </location>
</feature>
<protein>
    <recommendedName>
        <fullName evidence="7">Amino acid permease/ SLC12A domain-containing protein</fullName>
    </recommendedName>
</protein>
<evidence type="ECO:0000256" key="6">
    <source>
        <dbReference type="SAM" id="Phobius"/>
    </source>
</evidence>
<feature type="compositionally biased region" description="Basic and acidic residues" evidence="5">
    <location>
        <begin position="671"/>
        <end position="683"/>
    </location>
</feature>
<feature type="compositionally biased region" description="Basic and acidic residues" evidence="5">
    <location>
        <begin position="584"/>
        <end position="599"/>
    </location>
</feature>
<evidence type="ECO:0000313" key="8">
    <source>
        <dbReference type="EMBL" id="GID57530.1"/>
    </source>
</evidence>
<evidence type="ECO:0000256" key="4">
    <source>
        <dbReference type="ARBA" id="ARBA00023136"/>
    </source>
</evidence>
<evidence type="ECO:0000256" key="5">
    <source>
        <dbReference type="SAM" id="MobiDB-lite"/>
    </source>
</evidence>
<accession>A0ABQ3XGA3</accession>
<keyword evidence="9" id="KW-1185">Reference proteome</keyword>
<feature type="transmembrane region" description="Helical" evidence="6">
    <location>
        <begin position="141"/>
        <end position="160"/>
    </location>
</feature>
<organism evidence="8 9">
    <name type="scientific">Actinoplanes couchii</name>
    <dbReference type="NCBI Taxonomy" id="403638"/>
    <lineage>
        <taxon>Bacteria</taxon>
        <taxon>Bacillati</taxon>
        <taxon>Actinomycetota</taxon>
        <taxon>Actinomycetes</taxon>
        <taxon>Micromonosporales</taxon>
        <taxon>Micromonosporaceae</taxon>
        <taxon>Actinoplanes</taxon>
    </lineage>
</organism>
<feature type="compositionally biased region" description="Polar residues" evidence="5">
    <location>
        <begin position="492"/>
        <end position="503"/>
    </location>
</feature>
<dbReference type="Pfam" id="PF00324">
    <property type="entry name" value="AA_permease"/>
    <property type="match status" value="1"/>
</dbReference>
<keyword evidence="2 6" id="KW-0812">Transmembrane</keyword>
<sequence>MESVFDCLQKISGGAMSQPERKLGTWPIFVIAVSAMTPLTIVAGALPLGYGQVGEKGIPVAYMLVAAVLGVFAVGLAAMARHVPNSGAFYAYAAIGLSRPLGVGTAFVALLAYNAMQIGLYGAFGVAAHNALAIFGIDVSWIILALLGWALIAVLGRLDIDLNARILTVLVCAEVLIVLIFDSVMIGNPAGGAVTFDTLNPALLASAGGVSLLVAAIAGMVGFEAPLVYAAEARDPRRTIARAIGFTLLVAAFLYGGTAWAMSVVAGPDQIVAVAADHLDDLFFFLPEPYLPTVIVDLGRIFFATSLFAAMLAFHHTVARYGLTVAREGVLPQALATTRRGVPVAASIAQSALAFVVLVIFAIGAWNPTTDLFFFGTVSGGLGVLILMTIASVAVVRYFRRNPSSEIRWRRSIAPWISTVFLWLVLLITVAFFGDLLGSDNPAKIWSPVLSFLIVLIIGIVWGKKLKTQQPEVYAVIGTGQPPATREGAASPTATGTTWTETSRPAREEDLREGPEEARAEAERDREEQARDREEQARDRGTQADDRGTQGRDRGTHARDRETQAGVEGTRAEDVTPGTGARAGDGDKTEDRERTDSSERAASQDLTGGPDLTEGRERTDNRDKSESPARADGGERVEGGQSAAGDGRFEATPGGEDAPLERRGESVPVERQGEDVPVERREGTASVVDNRIENPVADTGGVAPTVAGDGVKRKPSPRPRTARPRKSAAGTAGQGTADAGPAAGSGDSAAGGAVRRTPSPRKRAAGGQSRRPDGAAGAASSANTPSGADGTPGAGGAPGANGTSGASGAPGVGGAPGANGTSGANGAPGVGGAPGVAPRIPRSRAAADDEGEPGSGSTGSGASGSQRRPPRPRAPRAPEQTPAPESDEPR</sequence>
<feature type="transmembrane region" description="Helical" evidence="6">
    <location>
        <begin position="60"/>
        <end position="83"/>
    </location>
</feature>
<feature type="compositionally biased region" description="Low complexity" evidence="5">
    <location>
        <begin position="728"/>
        <end position="753"/>
    </location>
</feature>
<feature type="transmembrane region" description="Helical" evidence="6">
    <location>
        <begin position="372"/>
        <end position="400"/>
    </location>
</feature>
<feature type="region of interest" description="Disordered" evidence="5">
    <location>
        <begin position="479"/>
        <end position="890"/>
    </location>
</feature>
<reference evidence="8 9" key="1">
    <citation type="submission" date="2021-01" db="EMBL/GenBank/DDBJ databases">
        <title>Whole genome shotgun sequence of Actinoplanes couchii NBRC 106145.</title>
        <authorList>
            <person name="Komaki H."/>
            <person name="Tamura T."/>
        </authorList>
    </citation>
    <scope>NUCLEOTIDE SEQUENCE [LARGE SCALE GENOMIC DNA]</scope>
    <source>
        <strain evidence="8 9">NBRC 106145</strain>
    </source>
</reference>
<keyword evidence="4 6" id="KW-0472">Membrane</keyword>
<proteinExistence type="predicted"/>
<feature type="transmembrane region" description="Helical" evidence="6">
    <location>
        <begin position="243"/>
        <end position="262"/>
    </location>
</feature>
<comment type="caution">
    <text evidence="8">The sequence shown here is derived from an EMBL/GenBank/DDBJ whole genome shotgun (WGS) entry which is preliminary data.</text>
</comment>
<feature type="compositionally biased region" description="Basic and acidic residues" evidence="5">
    <location>
        <begin position="613"/>
        <end position="638"/>
    </location>
</feature>
<feature type="compositionally biased region" description="Gly residues" evidence="5">
    <location>
        <begin position="790"/>
        <end position="799"/>
    </location>
</feature>
<feature type="transmembrane region" description="Helical" evidence="6">
    <location>
        <begin position="167"/>
        <end position="187"/>
    </location>
</feature>
<feature type="compositionally biased region" description="Gly residues" evidence="5">
    <location>
        <begin position="808"/>
        <end position="817"/>
    </location>
</feature>
<feature type="transmembrane region" description="Helical" evidence="6">
    <location>
        <begin position="445"/>
        <end position="463"/>
    </location>
</feature>
<feature type="domain" description="Amino acid permease/ SLC12A" evidence="7">
    <location>
        <begin position="29"/>
        <end position="462"/>
    </location>
</feature>
<dbReference type="PANTHER" id="PTHR42770:SF16">
    <property type="entry name" value="AMINO ACID PERMEASE"/>
    <property type="match status" value="1"/>
</dbReference>
<evidence type="ECO:0000256" key="1">
    <source>
        <dbReference type="ARBA" id="ARBA00004141"/>
    </source>
</evidence>
<feature type="compositionally biased region" description="Basic residues" evidence="5">
    <location>
        <begin position="713"/>
        <end position="726"/>
    </location>
</feature>
<feature type="transmembrane region" description="Helical" evidence="6">
    <location>
        <begin position="26"/>
        <end position="48"/>
    </location>
</feature>
<evidence type="ECO:0000256" key="3">
    <source>
        <dbReference type="ARBA" id="ARBA00022989"/>
    </source>
</evidence>
<dbReference type="Proteomes" id="UP000612282">
    <property type="component" value="Unassembled WGS sequence"/>
</dbReference>
<keyword evidence="3 6" id="KW-1133">Transmembrane helix</keyword>
<feature type="compositionally biased region" description="Gly residues" evidence="5">
    <location>
        <begin position="853"/>
        <end position="862"/>
    </location>
</feature>
<comment type="subcellular location">
    <subcellularLocation>
        <location evidence="1">Membrane</location>
        <topology evidence="1">Multi-pass membrane protein</topology>
    </subcellularLocation>
</comment>
<feature type="transmembrane region" description="Helical" evidence="6">
    <location>
        <begin position="344"/>
        <end position="366"/>
    </location>
</feature>
<evidence type="ECO:0000256" key="2">
    <source>
        <dbReference type="ARBA" id="ARBA00022692"/>
    </source>
</evidence>
<dbReference type="PANTHER" id="PTHR42770">
    <property type="entry name" value="AMINO ACID TRANSPORTER-RELATED"/>
    <property type="match status" value="1"/>
</dbReference>
<feature type="transmembrane region" description="Helical" evidence="6">
    <location>
        <begin position="207"/>
        <end position="231"/>
    </location>
</feature>